<evidence type="ECO:0000313" key="1">
    <source>
        <dbReference type="EMBL" id="CAB4811570.1"/>
    </source>
</evidence>
<organism evidence="1">
    <name type="scientific">freshwater metagenome</name>
    <dbReference type="NCBI Taxonomy" id="449393"/>
    <lineage>
        <taxon>unclassified sequences</taxon>
        <taxon>metagenomes</taxon>
        <taxon>ecological metagenomes</taxon>
    </lineage>
</organism>
<proteinExistence type="predicted"/>
<reference evidence="1" key="1">
    <citation type="submission" date="2020-05" db="EMBL/GenBank/DDBJ databases">
        <authorList>
            <person name="Chiriac C."/>
            <person name="Salcher M."/>
            <person name="Ghai R."/>
            <person name="Kavagutti S V."/>
        </authorList>
    </citation>
    <scope>NUCLEOTIDE SEQUENCE</scope>
</reference>
<dbReference type="EMBL" id="CAFAAV010000043">
    <property type="protein sequence ID" value="CAB4811570.1"/>
    <property type="molecule type" value="Genomic_DNA"/>
</dbReference>
<accession>A0A6J6YQ25</accession>
<name>A0A6J6YQ25_9ZZZZ</name>
<dbReference type="AlphaFoldDB" id="A0A6J6YQ25"/>
<gene>
    <name evidence="1" type="ORF">UFOPK3099_00777</name>
</gene>
<protein>
    <submittedName>
        <fullName evidence="1">Unannotated protein</fullName>
    </submittedName>
</protein>
<sequence>MIQEGGYQAAQPAQEIAAVLVEVATAETPVFRYQTSESVSKLVGVKLKDLTGERLTGLTARWV</sequence>